<protein>
    <submittedName>
        <fullName evidence="3">Helix-turn-helix domain-containing protein</fullName>
    </submittedName>
</protein>
<keyword evidence="4" id="KW-1185">Reference proteome</keyword>
<proteinExistence type="predicted"/>
<dbReference type="GO" id="GO:0003677">
    <property type="term" value="F:DNA binding"/>
    <property type="evidence" value="ECO:0007669"/>
    <property type="project" value="UniProtKB-KW"/>
</dbReference>
<dbReference type="PANTHER" id="PTHR46797">
    <property type="entry name" value="HTH-TYPE TRANSCRIPTIONAL REGULATOR"/>
    <property type="match status" value="1"/>
</dbReference>
<sequence>MKEQLGRRLRATREEQKLSLRAVASAIGVSPSMLSQVETGKIHPSVTTLYALVSHLNVSLDELLGIVPSDAAPTAALREIQRLGVQRAEANPTIEMENGVTWERLANAGHRGVDPLIMTYEPGASSSAEGKLMRHSGTEYGYLIEGELTLLLDFDSFTLHVGDSICFDSHRPHLYRNDTDRAARGIWFVTGPLGESPLQFDGQPAPAHINRLQSVRQVLRQDDTIIPPRA</sequence>
<dbReference type="GO" id="GO:0005829">
    <property type="term" value="C:cytosol"/>
    <property type="evidence" value="ECO:0007669"/>
    <property type="project" value="TreeGrafter"/>
</dbReference>
<dbReference type="RefSeq" id="WP_051513791.1">
    <property type="nucleotide sequence ID" value="NZ_CP043010.1"/>
</dbReference>
<evidence type="ECO:0000313" key="4">
    <source>
        <dbReference type="Proteomes" id="UP001163293"/>
    </source>
</evidence>
<dbReference type="InterPro" id="IPR011051">
    <property type="entry name" value="RmlC_Cupin_sf"/>
</dbReference>
<dbReference type="SUPFAM" id="SSF51182">
    <property type="entry name" value="RmlC-like cupins"/>
    <property type="match status" value="1"/>
</dbReference>
<dbReference type="Gene3D" id="1.10.260.40">
    <property type="entry name" value="lambda repressor-like DNA-binding domains"/>
    <property type="match status" value="1"/>
</dbReference>
<dbReference type="InterPro" id="IPR001387">
    <property type="entry name" value="Cro/C1-type_HTH"/>
</dbReference>
<reference evidence="3" key="1">
    <citation type="submission" date="2022-07" db="EMBL/GenBank/DDBJ databases">
        <authorList>
            <person name="Wu T."/>
        </authorList>
    </citation>
    <scope>NUCLEOTIDE SEQUENCE</scope>
    <source>
        <strain evidence="3">SD-1</strain>
    </source>
</reference>
<dbReference type="PANTHER" id="PTHR46797:SF1">
    <property type="entry name" value="METHYLPHOSPHONATE SYNTHASE"/>
    <property type="match status" value="1"/>
</dbReference>
<dbReference type="InterPro" id="IPR013096">
    <property type="entry name" value="Cupin_2"/>
</dbReference>
<dbReference type="SUPFAM" id="SSF47413">
    <property type="entry name" value="lambda repressor-like DNA-binding domains"/>
    <property type="match status" value="1"/>
</dbReference>
<dbReference type="SMART" id="SM00530">
    <property type="entry name" value="HTH_XRE"/>
    <property type="match status" value="1"/>
</dbReference>
<dbReference type="GO" id="GO:0003700">
    <property type="term" value="F:DNA-binding transcription factor activity"/>
    <property type="evidence" value="ECO:0007669"/>
    <property type="project" value="TreeGrafter"/>
</dbReference>
<dbReference type="Proteomes" id="UP001163293">
    <property type="component" value="Chromosome"/>
</dbReference>
<dbReference type="InterPro" id="IPR010982">
    <property type="entry name" value="Lambda_DNA-bd_dom_sf"/>
</dbReference>
<dbReference type="EMBL" id="CP101185">
    <property type="protein sequence ID" value="UYV97957.1"/>
    <property type="molecule type" value="Genomic_DNA"/>
</dbReference>
<name>A0AAX3ELJ3_PAEUR</name>
<dbReference type="InterPro" id="IPR050807">
    <property type="entry name" value="TransReg_Diox_bact_type"/>
</dbReference>
<evidence type="ECO:0000256" key="1">
    <source>
        <dbReference type="ARBA" id="ARBA00023125"/>
    </source>
</evidence>
<organism evidence="3 4">
    <name type="scientific">Paenarthrobacter ureafaciens</name>
    <dbReference type="NCBI Taxonomy" id="37931"/>
    <lineage>
        <taxon>Bacteria</taxon>
        <taxon>Bacillati</taxon>
        <taxon>Actinomycetota</taxon>
        <taxon>Actinomycetes</taxon>
        <taxon>Micrococcales</taxon>
        <taxon>Micrococcaceae</taxon>
        <taxon>Paenarthrobacter</taxon>
    </lineage>
</organism>
<dbReference type="CDD" id="cd00093">
    <property type="entry name" value="HTH_XRE"/>
    <property type="match status" value="1"/>
</dbReference>
<accession>A0AAX3ELJ3</accession>
<dbReference type="Pfam" id="PF01381">
    <property type="entry name" value="HTH_3"/>
    <property type="match status" value="1"/>
</dbReference>
<dbReference type="InterPro" id="IPR014710">
    <property type="entry name" value="RmlC-like_jellyroll"/>
</dbReference>
<gene>
    <name evidence="3" type="ORF">NL394_01525</name>
</gene>
<dbReference type="CDD" id="cd02209">
    <property type="entry name" value="cupin_XRE_C"/>
    <property type="match status" value="1"/>
</dbReference>
<evidence type="ECO:0000313" key="3">
    <source>
        <dbReference type="EMBL" id="UYV97957.1"/>
    </source>
</evidence>
<keyword evidence="1" id="KW-0238">DNA-binding</keyword>
<dbReference type="Pfam" id="PF07883">
    <property type="entry name" value="Cupin_2"/>
    <property type="match status" value="1"/>
</dbReference>
<evidence type="ECO:0000259" key="2">
    <source>
        <dbReference type="PROSITE" id="PS50943"/>
    </source>
</evidence>
<dbReference type="AlphaFoldDB" id="A0AAX3ELJ3"/>
<dbReference type="PROSITE" id="PS50943">
    <property type="entry name" value="HTH_CROC1"/>
    <property type="match status" value="1"/>
</dbReference>
<dbReference type="Gene3D" id="2.60.120.10">
    <property type="entry name" value="Jelly Rolls"/>
    <property type="match status" value="1"/>
</dbReference>
<feature type="domain" description="HTH cro/C1-type" evidence="2">
    <location>
        <begin position="9"/>
        <end position="63"/>
    </location>
</feature>